<evidence type="ECO:0000256" key="1">
    <source>
        <dbReference type="ARBA" id="ARBA00022714"/>
    </source>
</evidence>
<dbReference type="PANTHER" id="PTHR44379">
    <property type="entry name" value="OXIDOREDUCTASE WITH IRON-SULFUR SUBUNIT"/>
    <property type="match status" value="1"/>
</dbReference>
<evidence type="ECO:0000313" key="8">
    <source>
        <dbReference type="Proteomes" id="UP000712673"/>
    </source>
</evidence>
<gene>
    <name evidence="7" type="ORF">FJZ47_17255</name>
</gene>
<keyword evidence="4" id="KW-0408">Iron</keyword>
<dbReference type="GO" id="GO:0046872">
    <property type="term" value="F:metal ion binding"/>
    <property type="evidence" value="ECO:0007669"/>
    <property type="project" value="UniProtKB-KW"/>
</dbReference>
<keyword evidence="3" id="KW-0560">Oxidoreductase</keyword>
<protein>
    <submittedName>
        <fullName evidence="7">(2Fe-2S)-binding protein</fullName>
    </submittedName>
</protein>
<dbReference type="CDD" id="cd00207">
    <property type="entry name" value="fer2"/>
    <property type="match status" value="1"/>
</dbReference>
<dbReference type="Proteomes" id="UP000712673">
    <property type="component" value="Unassembled WGS sequence"/>
</dbReference>
<dbReference type="PROSITE" id="PS00197">
    <property type="entry name" value="2FE2S_FER_1"/>
    <property type="match status" value="1"/>
</dbReference>
<dbReference type="Gene3D" id="3.10.20.30">
    <property type="match status" value="1"/>
</dbReference>
<dbReference type="AlphaFoldDB" id="A0A937W266"/>
<reference evidence="7" key="1">
    <citation type="submission" date="2019-03" db="EMBL/GenBank/DDBJ databases">
        <title>Lake Tanganyika Metagenome-Assembled Genomes (MAGs).</title>
        <authorList>
            <person name="Tran P."/>
        </authorList>
    </citation>
    <scope>NUCLEOTIDE SEQUENCE</scope>
    <source>
        <strain evidence="7">K_DeepCast_65m_m2_066</strain>
    </source>
</reference>
<dbReference type="Pfam" id="PF00111">
    <property type="entry name" value="Fer2"/>
    <property type="match status" value="1"/>
</dbReference>
<dbReference type="SUPFAM" id="SSF47741">
    <property type="entry name" value="CO dehydrogenase ISP C-domain like"/>
    <property type="match status" value="1"/>
</dbReference>
<keyword evidence="5" id="KW-0411">Iron-sulfur</keyword>
<dbReference type="GO" id="GO:0051537">
    <property type="term" value="F:2 iron, 2 sulfur cluster binding"/>
    <property type="evidence" value="ECO:0007669"/>
    <property type="project" value="UniProtKB-KW"/>
</dbReference>
<evidence type="ECO:0000256" key="3">
    <source>
        <dbReference type="ARBA" id="ARBA00023002"/>
    </source>
</evidence>
<organism evidence="7 8">
    <name type="scientific">Tectimicrobiota bacterium</name>
    <dbReference type="NCBI Taxonomy" id="2528274"/>
    <lineage>
        <taxon>Bacteria</taxon>
        <taxon>Pseudomonadati</taxon>
        <taxon>Nitrospinota/Tectimicrobiota group</taxon>
        <taxon>Candidatus Tectimicrobiota</taxon>
    </lineage>
</organism>
<evidence type="ECO:0000256" key="5">
    <source>
        <dbReference type="ARBA" id="ARBA00023014"/>
    </source>
</evidence>
<dbReference type="InterPro" id="IPR006058">
    <property type="entry name" value="2Fe2S_fd_BS"/>
</dbReference>
<dbReference type="InterPro" id="IPR036884">
    <property type="entry name" value="2Fe-2S-bd_dom_sf"/>
</dbReference>
<dbReference type="PANTHER" id="PTHR44379:SF8">
    <property type="entry name" value="XANTHINE DEHYDROGENASE IRON-SULFUR-BINDING SUBUNIT XDHC-RELATED"/>
    <property type="match status" value="1"/>
</dbReference>
<dbReference type="InterPro" id="IPR051452">
    <property type="entry name" value="Diverse_Oxidoreductases"/>
</dbReference>
<name>A0A937W266_UNCTE</name>
<dbReference type="InterPro" id="IPR001041">
    <property type="entry name" value="2Fe-2S_ferredoxin-type"/>
</dbReference>
<proteinExistence type="predicted"/>
<dbReference type="GO" id="GO:0016491">
    <property type="term" value="F:oxidoreductase activity"/>
    <property type="evidence" value="ECO:0007669"/>
    <property type="project" value="UniProtKB-KW"/>
</dbReference>
<dbReference type="InterPro" id="IPR002888">
    <property type="entry name" value="2Fe-2S-bd"/>
</dbReference>
<dbReference type="PROSITE" id="PS51085">
    <property type="entry name" value="2FE2S_FER_2"/>
    <property type="match status" value="1"/>
</dbReference>
<dbReference type="Gene3D" id="1.10.150.120">
    <property type="entry name" value="[2Fe-2S]-binding domain"/>
    <property type="match status" value="1"/>
</dbReference>
<evidence type="ECO:0000256" key="4">
    <source>
        <dbReference type="ARBA" id="ARBA00023004"/>
    </source>
</evidence>
<dbReference type="SUPFAM" id="SSF54292">
    <property type="entry name" value="2Fe-2S ferredoxin-like"/>
    <property type="match status" value="1"/>
</dbReference>
<dbReference type="InterPro" id="IPR036010">
    <property type="entry name" value="2Fe-2S_ferredoxin-like_sf"/>
</dbReference>
<dbReference type="FunFam" id="1.10.150.120:FF:000003">
    <property type="entry name" value="Carbon monoxide dehydrogenase, small subunit"/>
    <property type="match status" value="1"/>
</dbReference>
<dbReference type="FunFam" id="3.10.20.30:FF:000020">
    <property type="entry name" value="Xanthine dehydrogenase iron-sulfur subunit"/>
    <property type="match status" value="1"/>
</dbReference>
<feature type="domain" description="2Fe-2S ferredoxin-type" evidence="6">
    <location>
        <begin position="3"/>
        <end position="79"/>
    </location>
</feature>
<comment type="caution">
    <text evidence="7">The sequence shown here is derived from an EMBL/GenBank/DDBJ whole genome shotgun (WGS) entry which is preliminary data.</text>
</comment>
<sequence length="153" mass="16304">MKRLMSLTVNGTPYEVAVEPRQSLLQLLREELHLTGTKEGCSEGECGACTVLLDGKTVDSCLVFALEVQGRDVVTIEGLAQGDQLHPVQKAFAEHGAVQCGFCTPGMILAAKALLDSHPHPTETEIRQGISGNLCRCTGYVKIVEAIQAAAQA</sequence>
<evidence type="ECO:0000256" key="2">
    <source>
        <dbReference type="ARBA" id="ARBA00022723"/>
    </source>
</evidence>
<dbReference type="InterPro" id="IPR012675">
    <property type="entry name" value="Beta-grasp_dom_sf"/>
</dbReference>
<keyword evidence="1" id="KW-0001">2Fe-2S</keyword>
<evidence type="ECO:0000313" key="7">
    <source>
        <dbReference type="EMBL" id="MBM3225528.1"/>
    </source>
</evidence>
<keyword evidence="2" id="KW-0479">Metal-binding</keyword>
<accession>A0A937W266</accession>
<dbReference type="EMBL" id="VGLS01000604">
    <property type="protein sequence ID" value="MBM3225528.1"/>
    <property type="molecule type" value="Genomic_DNA"/>
</dbReference>
<evidence type="ECO:0000259" key="6">
    <source>
        <dbReference type="PROSITE" id="PS51085"/>
    </source>
</evidence>
<dbReference type="Pfam" id="PF01799">
    <property type="entry name" value="Fer2_2"/>
    <property type="match status" value="1"/>
</dbReference>